<gene>
    <name evidence="2" type="ORF">EDI28_03845</name>
</gene>
<name>A0A3S3RJN8_9GAMM</name>
<feature type="chain" id="PRO_5018538332" evidence="1">
    <location>
        <begin position="23"/>
        <end position="135"/>
    </location>
</feature>
<dbReference type="RefSeq" id="WP_128782485.1">
    <property type="nucleotide sequence ID" value="NZ_JAKJSG010000043.1"/>
</dbReference>
<evidence type="ECO:0000313" key="2">
    <source>
        <dbReference type="EMBL" id="RWX57175.1"/>
    </source>
</evidence>
<comment type="caution">
    <text evidence="2">The sequence shown here is derived from an EMBL/GenBank/DDBJ whole genome shotgun (WGS) entry which is preliminary data.</text>
</comment>
<reference evidence="2 3" key="1">
    <citation type="submission" date="2018-11" db="EMBL/GenBank/DDBJ databases">
        <title>Photobacterium sp. BEI247 sp. nov., a marine bacterium isolated from Yongle Blue Hole in the South China Sea.</title>
        <authorList>
            <person name="Wang X."/>
        </authorList>
    </citation>
    <scope>NUCLEOTIDE SEQUENCE [LARGE SCALE GENOMIC DNA]</scope>
    <source>
        <strain evidence="3">BEI247</strain>
    </source>
</reference>
<keyword evidence="1" id="KW-0732">Signal</keyword>
<sequence length="135" mass="15498">MNRWFYRICTVLLASLPLPAAASESQILRHVEALSRDYYYVHIVDPAQPFRTQDIVGGEHENEYYILGFHGETFIIFIESIEGEAGYSLRGEGYDRQRGKLGDMITVKDTHTWISIGVSATPYAEYNLTVKKYEQ</sequence>
<organism evidence="2 3">
    <name type="scientific">Photobacterium chitinilyticum</name>
    <dbReference type="NCBI Taxonomy" id="2485123"/>
    <lineage>
        <taxon>Bacteria</taxon>
        <taxon>Pseudomonadati</taxon>
        <taxon>Pseudomonadota</taxon>
        <taxon>Gammaproteobacteria</taxon>
        <taxon>Vibrionales</taxon>
        <taxon>Vibrionaceae</taxon>
        <taxon>Photobacterium</taxon>
    </lineage>
</organism>
<dbReference type="AlphaFoldDB" id="A0A3S3RJN8"/>
<dbReference type="OrthoDB" id="6400387at2"/>
<dbReference type="EMBL" id="RJLM01000001">
    <property type="protein sequence ID" value="RWX57175.1"/>
    <property type="molecule type" value="Genomic_DNA"/>
</dbReference>
<proteinExistence type="predicted"/>
<accession>A0A3S3RJN8</accession>
<protein>
    <submittedName>
        <fullName evidence="2">Uncharacterized protein</fullName>
    </submittedName>
</protein>
<dbReference type="Proteomes" id="UP000287563">
    <property type="component" value="Unassembled WGS sequence"/>
</dbReference>
<evidence type="ECO:0000256" key="1">
    <source>
        <dbReference type="SAM" id="SignalP"/>
    </source>
</evidence>
<keyword evidence="3" id="KW-1185">Reference proteome</keyword>
<evidence type="ECO:0000313" key="3">
    <source>
        <dbReference type="Proteomes" id="UP000287563"/>
    </source>
</evidence>
<feature type="signal peptide" evidence="1">
    <location>
        <begin position="1"/>
        <end position="22"/>
    </location>
</feature>